<proteinExistence type="predicted"/>
<dbReference type="InterPro" id="IPR041426">
    <property type="entry name" value="Mos1_HTH"/>
</dbReference>
<dbReference type="Pfam" id="PF17906">
    <property type="entry name" value="HTH_48"/>
    <property type="match status" value="1"/>
</dbReference>
<accession>A0A0A9X682</accession>
<reference evidence="3" key="2">
    <citation type="submission" date="2014-07" db="EMBL/GenBank/DDBJ databases">
        <authorList>
            <person name="Hull J."/>
        </authorList>
    </citation>
    <scope>NUCLEOTIDE SEQUENCE</scope>
</reference>
<feature type="region of interest" description="Disordered" evidence="1">
    <location>
        <begin position="123"/>
        <end position="153"/>
    </location>
</feature>
<gene>
    <name evidence="4" type="primary">YK006_8</name>
    <name evidence="3" type="ORF">CM83_22003</name>
    <name evidence="4" type="ORF">g.26726</name>
</gene>
<evidence type="ECO:0000313" key="3">
    <source>
        <dbReference type="EMBL" id="JAG14333.1"/>
    </source>
</evidence>
<name>A0A0A9X682_LYGHE</name>
<evidence type="ECO:0000259" key="2">
    <source>
        <dbReference type="Pfam" id="PF17906"/>
    </source>
</evidence>
<dbReference type="PANTHER" id="PTHR46060">
    <property type="entry name" value="MARINER MOS1 TRANSPOSASE-LIKE PROTEIN"/>
    <property type="match status" value="1"/>
</dbReference>
<evidence type="ECO:0000313" key="4">
    <source>
        <dbReference type="EMBL" id="JAQ14852.1"/>
    </source>
</evidence>
<organism evidence="3">
    <name type="scientific">Lygus hesperus</name>
    <name type="common">Western plant bug</name>
    <dbReference type="NCBI Taxonomy" id="30085"/>
    <lineage>
        <taxon>Eukaryota</taxon>
        <taxon>Metazoa</taxon>
        <taxon>Ecdysozoa</taxon>
        <taxon>Arthropoda</taxon>
        <taxon>Hexapoda</taxon>
        <taxon>Insecta</taxon>
        <taxon>Pterygota</taxon>
        <taxon>Neoptera</taxon>
        <taxon>Paraneoptera</taxon>
        <taxon>Hemiptera</taxon>
        <taxon>Heteroptera</taxon>
        <taxon>Panheteroptera</taxon>
        <taxon>Cimicomorpha</taxon>
        <taxon>Miridae</taxon>
        <taxon>Mirini</taxon>
        <taxon>Lygus</taxon>
    </lineage>
</organism>
<reference evidence="4" key="3">
    <citation type="journal article" date="2016" name="Gigascience">
        <title>De novo construction of an expanded transcriptome assembly for the western tarnished plant bug, Lygus hesperus.</title>
        <authorList>
            <person name="Tassone E.E."/>
            <person name="Geib S.M."/>
            <person name="Hall B."/>
            <person name="Fabrick J.A."/>
            <person name="Brent C.S."/>
            <person name="Hull J.J."/>
        </authorList>
    </citation>
    <scope>NUCLEOTIDE SEQUENCE</scope>
</reference>
<feature type="domain" description="Mos1 transposase HTH" evidence="2">
    <location>
        <begin position="20"/>
        <end position="65"/>
    </location>
</feature>
<dbReference type="EMBL" id="GBHO01029271">
    <property type="protein sequence ID" value="JAG14333.1"/>
    <property type="molecule type" value="Transcribed_RNA"/>
</dbReference>
<dbReference type="Gene3D" id="1.10.10.1450">
    <property type="match status" value="1"/>
</dbReference>
<reference evidence="3" key="1">
    <citation type="journal article" date="2014" name="PLoS ONE">
        <title>Transcriptome-Based Identification of ABC Transporters in the Western Tarnished Plant Bug Lygus hesperus.</title>
        <authorList>
            <person name="Hull J.J."/>
            <person name="Chaney K."/>
            <person name="Geib S.M."/>
            <person name="Fabrick J.A."/>
            <person name="Brent C.S."/>
            <person name="Walsh D."/>
            <person name="Lavine L.C."/>
        </authorList>
    </citation>
    <scope>NUCLEOTIDE SEQUENCE</scope>
</reference>
<evidence type="ECO:0000256" key="1">
    <source>
        <dbReference type="SAM" id="MobiDB-lite"/>
    </source>
</evidence>
<protein>
    <recommendedName>
        <fullName evidence="2">Mos1 transposase HTH domain-containing protein</fullName>
    </recommendedName>
</protein>
<dbReference type="EMBL" id="GDHC01003777">
    <property type="protein sequence ID" value="JAQ14852.1"/>
    <property type="molecule type" value="Transcribed_RNA"/>
</dbReference>
<dbReference type="PANTHER" id="PTHR46060:SF1">
    <property type="entry name" value="MARINER MOS1 TRANSPOSASE-LIKE PROTEIN"/>
    <property type="match status" value="1"/>
</dbReference>
<feature type="compositionally biased region" description="Low complexity" evidence="1">
    <location>
        <begin position="124"/>
        <end position="137"/>
    </location>
</feature>
<dbReference type="AlphaFoldDB" id="A0A0A9X682"/>
<sequence length="153" mass="17836">MKMVYAPRRKRYVADVQEQRAAIKFCFLLGKSAAETFVMLQKAYDYEALSKARVYDWFSRFKRGDMTIESPPLAERSIIIKMVEKDEKINTLVREDRQRRIAMWLRDHNEDFSFQHNTPAHTALSPSMALSSSSLHSEGTETEEEVKPESLQD</sequence>
<dbReference type="InterPro" id="IPR052709">
    <property type="entry name" value="Transposase-MT_Hybrid"/>
</dbReference>